<feature type="chain" id="PRO_5001915122" evidence="3">
    <location>
        <begin position="26"/>
        <end position="403"/>
    </location>
</feature>
<dbReference type="OrthoDB" id="9783240at2"/>
<proteinExistence type="inferred from homology"/>
<gene>
    <name evidence="5" type="ORF">HMPREF2130_07910</name>
</gene>
<comment type="caution">
    <text evidence="5">The sequence shown here is derived from an EMBL/GenBank/DDBJ whole genome shotgun (WGS) entry which is preliminary data.</text>
</comment>
<accession>A0A095Z6Y6</accession>
<dbReference type="Gene3D" id="3.40.50.2300">
    <property type="match status" value="2"/>
</dbReference>
<dbReference type="SUPFAM" id="SSF53822">
    <property type="entry name" value="Periplasmic binding protein-like I"/>
    <property type="match status" value="1"/>
</dbReference>
<evidence type="ECO:0000256" key="2">
    <source>
        <dbReference type="ARBA" id="ARBA00022729"/>
    </source>
</evidence>
<dbReference type="InterPro" id="IPR028081">
    <property type="entry name" value="Leu-bd"/>
</dbReference>
<dbReference type="PANTHER" id="PTHR30483:SF37">
    <property type="entry name" value="ABC TRANSPORTER SUBSTRATE-BINDING PROTEIN"/>
    <property type="match status" value="1"/>
</dbReference>
<evidence type="ECO:0000259" key="4">
    <source>
        <dbReference type="Pfam" id="PF13458"/>
    </source>
</evidence>
<sequence>MARLSNLFKGAVLSLFLFNAPMAVAKEVIRVGEINSYKTIPSFLEPYKKGIELAVHEVNAAGGLLGGKQLEVIIRDDGGSPGAAVREAQNLLSRDRVDLLSGSFLSHIALALADFARQRQVFFLAGEPLSDKMTWGNGNRYTFRLRDSTYMKTRMLVPTALEFKKKRWALIYPNYEYGQSAIETFKAEMRKHQPDIEFVLEQAVPLNKIDAGSVVQALADSGAEALFNVLFSTDLTKFVRAGQTRKVFDNLPTVSMLSGEPEYLDTLGKDTPVGWFVTGYPWYAIDTPEHDAFLKAYQARFNDYPRLGSIVGYMMVQSLAAGIEKAGSTETEDLIAAFKGLEHMSPLGPIYYRPQDHQSTMGAYVGTLDVKDGVGVMTNIQYVDGKDVQPTDEEVATLRPTRD</sequence>
<dbReference type="GeneID" id="93428890"/>
<organism evidence="5 6">
    <name type="scientific">Oligella urethralis DNF00040</name>
    <dbReference type="NCBI Taxonomy" id="1401065"/>
    <lineage>
        <taxon>Bacteria</taxon>
        <taxon>Pseudomonadati</taxon>
        <taxon>Pseudomonadota</taxon>
        <taxon>Betaproteobacteria</taxon>
        <taxon>Burkholderiales</taxon>
        <taxon>Alcaligenaceae</taxon>
        <taxon>Oligella</taxon>
    </lineage>
</organism>
<evidence type="ECO:0000313" key="5">
    <source>
        <dbReference type="EMBL" id="KGF30106.1"/>
    </source>
</evidence>
<dbReference type="Proteomes" id="UP000029629">
    <property type="component" value="Unassembled WGS sequence"/>
</dbReference>
<evidence type="ECO:0000313" key="6">
    <source>
        <dbReference type="Proteomes" id="UP000029629"/>
    </source>
</evidence>
<dbReference type="CDD" id="cd06330">
    <property type="entry name" value="PBP1_As_SBP-like"/>
    <property type="match status" value="1"/>
</dbReference>
<keyword evidence="2 3" id="KW-0732">Signal</keyword>
<dbReference type="RefSeq" id="WP_018027083.1">
    <property type="nucleotide sequence ID" value="NZ_JRNI01000030.1"/>
</dbReference>
<feature type="domain" description="Leucine-binding protein" evidence="4">
    <location>
        <begin position="43"/>
        <end position="369"/>
    </location>
</feature>
<evidence type="ECO:0000256" key="1">
    <source>
        <dbReference type="ARBA" id="ARBA00010062"/>
    </source>
</evidence>
<dbReference type="AlphaFoldDB" id="A0A095Z6Y6"/>
<dbReference type="eggNOG" id="COG0683">
    <property type="taxonomic scope" value="Bacteria"/>
</dbReference>
<reference evidence="5 6" key="1">
    <citation type="submission" date="2014-07" db="EMBL/GenBank/DDBJ databases">
        <authorList>
            <person name="McCorrison J."/>
            <person name="Sanka R."/>
            <person name="Torralba M."/>
            <person name="Gillis M."/>
            <person name="Haft D.H."/>
            <person name="Methe B."/>
            <person name="Sutton G."/>
            <person name="Nelson K.E."/>
        </authorList>
    </citation>
    <scope>NUCLEOTIDE SEQUENCE [LARGE SCALE GENOMIC DNA]</scope>
    <source>
        <strain evidence="5 6">DNF00040</strain>
    </source>
</reference>
<dbReference type="EMBL" id="JRNI01000030">
    <property type="protein sequence ID" value="KGF30106.1"/>
    <property type="molecule type" value="Genomic_DNA"/>
</dbReference>
<name>A0A095Z6Y6_9BURK</name>
<comment type="similarity">
    <text evidence="1">Belongs to the leucine-binding protein family.</text>
</comment>
<dbReference type="PANTHER" id="PTHR30483">
    <property type="entry name" value="LEUCINE-SPECIFIC-BINDING PROTEIN"/>
    <property type="match status" value="1"/>
</dbReference>
<protein>
    <submittedName>
        <fullName evidence="5">ABC transporter substrate-binding protein</fullName>
    </submittedName>
</protein>
<dbReference type="Pfam" id="PF13458">
    <property type="entry name" value="Peripla_BP_6"/>
    <property type="match status" value="1"/>
</dbReference>
<evidence type="ECO:0000256" key="3">
    <source>
        <dbReference type="SAM" id="SignalP"/>
    </source>
</evidence>
<dbReference type="InterPro" id="IPR028082">
    <property type="entry name" value="Peripla_BP_I"/>
</dbReference>
<keyword evidence="6" id="KW-1185">Reference proteome</keyword>
<feature type="signal peptide" evidence="3">
    <location>
        <begin position="1"/>
        <end position="25"/>
    </location>
</feature>
<dbReference type="InterPro" id="IPR051010">
    <property type="entry name" value="BCAA_transport"/>
</dbReference>